<feature type="domain" description="Aspartate/ornithine carbamoyltransferase carbamoyl-P binding" evidence="2">
    <location>
        <begin position="12"/>
        <end position="49"/>
    </location>
</feature>
<keyword evidence="1" id="KW-0808">Transferase</keyword>
<dbReference type="AlphaFoldDB" id="X1UWN3"/>
<dbReference type="GO" id="GO:0042450">
    <property type="term" value="P:L-arginine biosynthetic process via ornithine"/>
    <property type="evidence" value="ECO:0007669"/>
    <property type="project" value="TreeGrafter"/>
</dbReference>
<dbReference type="SUPFAM" id="SSF53671">
    <property type="entry name" value="Aspartate/ornithine carbamoyltransferase"/>
    <property type="match status" value="1"/>
</dbReference>
<name>X1UWN3_9ZZZZ</name>
<dbReference type="GO" id="GO:0004585">
    <property type="term" value="F:ornithine carbamoyltransferase activity"/>
    <property type="evidence" value="ECO:0007669"/>
    <property type="project" value="TreeGrafter"/>
</dbReference>
<dbReference type="InterPro" id="IPR006132">
    <property type="entry name" value="Asp/Orn_carbamoyltranf_P-bd"/>
</dbReference>
<proteinExistence type="predicted"/>
<dbReference type="PANTHER" id="PTHR45753">
    <property type="entry name" value="ORNITHINE CARBAMOYLTRANSFERASE, MITOCHONDRIAL"/>
    <property type="match status" value="1"/>
</dbReference>
<protein>
    <recommendedName>
        <fullName evidence="2">Aspartate/ornithine carbamoyltransferase carbamoyl-P binding domain-containing protein</fullName>
    </recommendedName>
</protein>
<feature type="non-terminal residue" evidence="3">
    <location>
        <position position="1"/>
    </location>
</feature>
<evidence type="ECO:0000256" key="1">
    <source>
        <dbReference type="ARBA" id="ARBA00022679"/>
    </source>
</evidence>
<dbReference type="GO" id="GO:0016597">
    <property type="term" value="F:amino acid binding"/>
    <property type="evidence" value="ECO:0007669"/>
    <property type="project" value="InterPro"/>
</dbReference>
<dbReference type="GO" id="GO:0019240">
    <property type="term" value="P:citrulline biosynthetic process"/>
    <property type="evidence" value="ECO:0007669"/>
    <property type="project" value="TreeGrafter"/>
</dbReference>
<comment type="caution">
    <text evidence="3">The sequence shown here is derived from an EMBL/GenBank/DDBJ whole genome shotgun (WGS) entry which is preliminary data.</text>
</comment>
<reference evidence="3" key="1">
    <citation type="journal article" date="2014" name="Front. Microbiol.">
        <title>High frequency of phylogenetically diverse reductive dehalogenase-homologous genes in deep subseafloor sedimentary metagenomes.</title>
        <authorList>
            <person name="Kawai M."/>
            <person name="Futagami T."/>
            <person name="Toyoda A."/>
            <person name="Takaki Y."/>
            <person name="Nishi S."/>
            <person name="Hori S."/>
            <person name="Arai W."/>
            <person name="Tsubouchi T."/>
            <person name="Morono Y."/>
            <person name="Uchiyama I."/>
            <person name="Ito T."/>
            <person name="Fujiyama A."/>
            <person name="Inagaki F."/>
            <person name="Takami H."/>
        </authorList>
    </citation>
    <scope>NUCLEOTIDE SEQUENCE</scope>
    <source>
        <strain evidence="3">Expedition CK06-06</strain>
    </source>
</reference>
<sequence>YGKPTGWMYGNGNKYLREFAKWADIPVINMEDNIYHPCQSMADVLTMKEKLGDLRNKKLVVSWAYSPSVEKPVAVPQCLMATASKFGMNITLARPDGFQLDPMMIDAI</sequence>
<evidence type="ECO:0000313" key="3">
    <source>
        <dbReference type="EMBL" id="GAJ21879.1"/>
    </source>
</evidence>
<gene>
    <name evidence="3" type="ORF">S12H4_61651</name>
</gene>
<accession>X1UWN3</accession>
<dbReference type="Pfam" id="PF02729">
    <property type="entry name" value="OTCace_N"/>
    <property type="match status" value="1"/>
</dbReference>
<dbReference type="Gene3D" id="3.40.50.1370">
    <property type="entry name" value="Aspartate/ornithine carbamoyltransferase"/>
    <property type="match status" value="2"/>
</dbReference>
<dbReference type="EMBL" id="BARW01041008">
    <property type="protein sequence ID" value="GAJ21879.1"/>
    <property type="molecule type" value="Genomic_DNA"/>
</dbReference>
<dbReference type="PANTHER" id="PTHR45753:SF3">
    <property type="entry name" value="ORNITHINE TRANSCARBAMYLASE, MITOCHONDRIAL"/>
    <property type="match status" value="1"/>
</dbReference>
<dbReference type="InterPro" id="IPR036901">
    <property type="entry name" value="Asp/Orn_carbamoylTrfase_sf"/>
</dbReference>
<feature type="non-terminal residue" evidence="3">
    <location>
        <position position="108"/>
    </location>
</feature>
<organism evidence="3">
    <name type="scientific">marine sediment metagenome</name>
    <dbReference type="NCBI Taxonomy" id="412755"/>
    <lineage>
        <taxon>unclassified sequences</taxon>
        <taxon>metagenomes</taxon>
        <taxon>ecological metagenomes</taxon>
    </lineage>
</organism>
<evidence type="ECO:0000259" key="2">
    <source>
        <dbReference type="Pfam" id="PF02729"/>
    </source>
</evidence>